<dbReference type="PANTHER" id="PTHR39338:SF7">
    <property type="entry name" value="BLL6692 PROTEIN"/>
    <property type="match status" value="1"/>
</dbReference>
<comment type="caution">
    <text evidence="1">The sequence shown here is derived from an EMBL/GenBank/DDBJ whole genome shotgun (WGS) entry which is preliminary data.</text>
</comment>
<reference evidence="1 2" key="1">
    <citation type="journal article" date="2018" name="Environ. Microbiol.">
        <title>Novel energy conservation strategies and behaviour of Pelotomaculum schinkii driving syntrophic propionate catabolism.</title>
        <authorList>
            <person name="Hidalgo-Ahumada C.A.P."/>
            <person name="Nobu M.K."/>
            <person name="Narihiro T."/>
            <person name="Tamaki H."/>
            <person name="Liu W.T."/>
            <person name="Kamagata Y."/>
            <person name="Stams A.J.M."/>
            <person name="Imachi H."/>
            <person name="Sousa D.Z."/>
        </authorList>
    </citation>
    <scope>NUCLEOTIDE SEQUENCE [LARGE SCALE GENOMIC DNA]</scope>
    <source>
        <strain evidence="1 2">HH</strain>
    </source>
</reference>
<evidence type="ECO:0000313" key="2">
    <source>
        <dbReference type="Proteomes" id="UP000298324"/>
    </source>
</evidence>
<accession>A0A4Y7R6E8</accession>
<name>A0A4Y7R6E8_9FIRM</name>
<protein>
    <submittedName>
        <fullName evidence="1">VWA domain containing CoxE-like protein</fullName>
    </submittedName>
</protein>
<dbReference type="PANTHER" id="PTHR39338">
    <property type="entry name" value="BLL5662 PROTEIN-RELATED"/>
    <property type="match status" value="1"/>
</dbReference>
<organism evidence="1 2">
    <name type="scientific">Pelotomaculum schinkii</name>
    <dbReference type="NCBI Taxonomy" id="78350"/>
    <lineage>
        <taxon>Bacteria</taxon>
        <taxon>Bacillati</taxon>
        <taxon>Bacillota</taxon>
        <taxon>Clostridia</taxon>
        <taxon>Eubacteriales</taxon>
        <taxon>Desulfotomaculaceae</taxon>
        <taxon>Pelotomaculum</taxon>
    </lineage>
</organism>
<dbReference type="InterPro" id="IPR008912">
    <property type="entry name" value="Uncharacterised_CoxE"/>
</dbReference>
<keyword evidence="2" id="KW-1185">Reference proteome</keyword>
<dbReference type="RefSeq" id="WP_190258897.1">
    <property type="nucleotide sequence ID" value="NZ_QFGA01000003.1"/>
</dbReference>
<dbReference type="AlphaFoldDB" id="A0A4Y7R6E8"/>
<evidence type="ECO:0000313" key="1">
    <source>
        <dbReference type="EMBL" id="TEB04515.1"/>
    </source>
</evidence>
<sequence length="396" mass="45190">MFINFFDQLKNEGVPVSLNEWLTLMEALAKGLSFSSLTGFYYLARAVLIKNEAHYDRYDLAFAKYFQGLETKEDVIEQALELLESLPDEQPAPGNRSPIARLDVGALRRELEISLKKEDNEQPGPKWAATLGMSPVGHAGFYPGGTRTEGTSLNYSAARVAVRRKYRDFREDSITGVRNFEVALRRLRQLSTKTEGPKDELDLNGTIDATCRNAGWLKLVWERPRRNKIKVILMMDSGGSMDRHMRICTRLFKAAHSATHFKDIKFYYFHNCVYENVYTAPAIDDKDAVQTEKILRTLNSDYRLIIVGDACMAPVEFTDPGGATFAYVEGIKNEPGQTWLKRLFRRFPRSVWINPYPASSWETIHGAETISLIRKIFPMFELTPKGLELAIKKIKR</sequence>
<gene>
    <name evidence="1" type="ORF">Psch_03275</name>
</gene>
<dbReference type="Pfam" id="PF05762">
    <property type="entry name" value="VWA_CoxE"/>
    <property type="match status" value="1"/>
</dbReference>
<proteinExistence type="predicted"/>
<dbReference type="EMBL" id="QFGA01000003">
    <property type="protein sequence ID" value="TEB04515.1"/>
    <property type="molecule type" value="Genomic_DNA"/>
</dbReference>
<dbReference type="Proteomes" id="UP000298324">
    <property type="component" value="Unassembled WGS sequence"/>
</dbReference>